<reference evidence="1" key="3">
    <citation type="journal article" name="MicrobiologyOpen">
        <title>Whole-genome comparison between the type strain of Halobacterium salinarum (DSM 3754(T)) and the laboratory strains R1 and NRC-1.</title>
        <authorList>
            <person name="Pfeiffer F."/>
            <person name="Losensky G."/>
            <person name="Marchfelder A."/>
            <person name="Habermann B."/>
            <person name="Dyall-Smith M."/>
        </authorList>
    </citation>
    <scope>NUCLEOTIDE SEQUENCE</scope>
    <source>
        <strain evidence="1">91-R6</strain>
    </source>
</reference>
<dbReference type="InterPro" id="IPR006059">
    <property type="entry name" value="SBP"/>
</dbReference>
<dbReference type="RefSeq" id="WP_010904131.1">
    <property type="nucleotide sequence ID" value="NZ_VRYN01000006.1"/>
</dbReference>
<evidence type="ECO:0000313" key="1">
    <source>
        <dbReference type="EMBL" id="QCC46046.1"/>
    </source>
</evidence>
<proteinExistence type="predicted"/>
<dbReference type="InterPro" id="IPR006311">
    <property type="entry name" value="TAT_signal"/>
</dbReference>
<dbReference type="PANTHER" id="PTHR43649">
    <property type="entry name" value="ARABINOSE-BINDING PROTEIN-RELATED"/>
    <property type="match status" value="1"/>
</dbReference>
<dbReference type="SUPFAM" id="SSF53850">
    <property type="entry name" value="Periplasmic binding protein-like II"/>
    <property type="match status" value="1"/>
</dbReference>
<evidence type="ECO:0000313" key="2">
    <source>
        <dbReference type="EMBL" id="TYO75414.1"/>
    </source>
</evidence>
<dbReference type="EMBL" id="VRYN01000006">
    <property type="protein sequence ID" value="TYO75414.1"/>
    <property type="molecule type" value="Genomic_DNA"/>
</dbReference>
<dbReference type="CDD" id="cd14748">
    <property type="entry name" value="PBP2_UgpB"/>
    <property type="match status" value="1"/>
</dbReference>
<dbReference type="InterPro" id="IPR050490">
    <property type="entry name" value="Bact_solute-bd_prot1"/>
</dbReference>
<dbReference type="PANTHER" id="PTHR43649:SF12">
    <property type="entry name" value="DIACETYLCHITOBIOSE BINDING PROTEIN DASA"/>
    <property type="match status" value="1"/>
</dbReference>
<dbReference type="Proteomes" id="UP000296216">
    <property type="component" value="Plasmid pHSAL1"/>
</dbReference>
<geneLocation type="plasmid" evidence="1">
    <name>pHSAL1</name>
</geneLocation>
<gene>
    <name evidence="1" type="primary">ugpB</name>
    <name evidence="2" type="ORF">APQ99_02056</name>
    <name evidence="1" type="ORF">HBSAL_12340</name>
</gene>
<evidence type="ECO:0000313" key="3">
    <source>
        <dbReference type="Proteomes" id="UP000296216"/>
    </source>
</evidence>
<keyword evidence="1" id="KW-0614">Plasmid</keyword>
<dbReference type="AlphaFoldDB" id="A0A4D6GY14"/>
<geneLocation type="plasmid" evidence="3">
    <name>phsal1</name>
</geneLocation>
<accession>A0A4D6GY14</accession>
<reference evidence="1 3" key="1">
    <citation type="journal article" date="2019" name="Microbiol. Resour. Announc.">
        <title>The Genome Sequence of the Halobacterium salinarum Type Strain Is Closely Related to That of Laboratory Strains NRC-1 and R1.</title>
        <authorList>
            <person name="Pfeiffer F."/>
            <person name="Marchfelder A."/>
            <person name="Habermann B."/>
            <person name="Dyall-Smith M.L."/>
        </authorList>
    </citation>
    <scope>NUCLEOTIDE SEQUENCE [LARGE SCALE GENOMIC DNA]</scope>
    <source>
        <strain evidence="1">91-R6</strain>
        <strain evidence="3">ATCC 33171 / DSM 3754 / JCM 8978 / NBRC 102687 / NCIMB 764 / 91-R6</strain>
        <plasmid evidence="3">phsal1</plasmid>
    </source>
</reference>
<dbReference type="EMBL" id="CP038632">
    <property type="protein sequence ID" value="QCC46046.1"/>
    <property type="molecule type" value="Genomic_DNA"/>
</dbReference>
<name>A0A4D6GY14_HALS9</name>
<dbReference type="Gene3D" id="3.40.190.10">
    <property type="entry name" value="Periplasmic binding protein-like II"/>
    <property type="match status" value="2"/>
</dbReference>
<protein>
    <submittedName>
        <fullName evidence="1">ABC-type transport system periplasmic substrate-binding protein (Probable substrate glycerol-3-phosphate)</fullName>
    </submittedName>
    <submittedName>
        <fullName evidence="2">Carbohydrate ABC transporter substrate-binding protein, CUT1 family</fullName>
    </submittedName>
</protein>
<sequence length="463" mass="50196">MAPTTETRRATATRRAVLAGAGTAGLTAFAGCGALNTATTQSDTGSSTITLDFWHVFGDELATTIEQMAADFSAQTDGVSINPVSKTGYRETLNQSLQASRAGDPPGIVQLFEIGTRIALDSNAFTPIDSLLPEDKIDREDFLPSVLNYYRTDGTLNSMPFNSSNTIMLYNKRAFEAAGLDPNAPPTTLAELRTAASTIVSNTQLEYGLTWPNHSWMQIEQQFAKQNQLLVNNDNGRAGRPTETNFDSDAGRAVYQWWTDMANADLYLNPGIEAWDEARQAFLTEQAAMLWDSTSNLVSLVAGAKQRGFELGSAYLPTPTGDNSGVVIGGGSLWVPDALTTAEKQAAGAFIAYLTQPDQQLRWHRNSGYFPVRQSVIDRLTDDGWFDEHPNFRTAFDQLQETTDTPATRGAVMGAFPEVRTINEELSVSIITGDMSVSAGLAEMDTQATSAIQDYTDSIDDSA</sequence>
<organism evidence="1 3">
    <name type="scientific">Halobacterium salinarum (strain ATCC 33171 / DSM 3754 / JCM 8978 / NBRC 102687 / NCIMB 764 / 91-R6)</name>
    <dbReference type="NCBI Taxonomy" id="2597657"/>
    <lineage>
        <taxon>Archaea</taxon>
        <taxon>Methanobacteriati</taxon>
        <taxon>Methanobacteriota</taxon>
        <taxon>Stenosarchaea group</taxon>
        <taxon>Halobacteria</taxon>
        <taxon>Halobacteriales</taxon>
        <taxon>Halobacteriaceae</taxon>
        <taxon>Halobacterium</taxon>
    </lineage>
</organism>
<dbReference type="PROSITE" id="PS51318">
    <property type="entry name" value="TAT"/>
    <property type="match status" value="1"/>
</dbReference>
<dbReference type="Pfam" id="PF13416">
    <property type="entry name" value="SBP_bac_8"/>
    <property type="match status" value="1"/>
</dbReference>
<reference evidence="2 4" key="2">
    <citation type="submission" date="2019-07" db="EMBL/GenBank/DDBJ databases">
        <title>Genomic Encyclopedia of Archaeal and Bacterial Type Strains, Phase II (KMG-II): from individual species to whole genera.</title>
        <authorList>
            <person name="Goeker M."/>
        </authorList>
    </citation>
    <scope>NUCLEOTIDE SEQUENCE [LARGE SCALE GENOMIC DNA]</scope>
    <source>
        <strain evidence="2 4">DSM 3754</strain>
    </source>
</reference>
<dbReference type="Proteomes" id="UP000323075">
    <property type="component" value="Unassembled WGS sequence"/>
</dbReference>
<dbReference type="GeneID" id="68695222"/>
<evidence type="ECO:0000313" key="4">
    <source>
        <dbReference type="Proteomes" id="UP000323075"/>
    </source>
</evidence>